<evidence type="ECO:0000256" key="2">
    <source>
        <dbReference type="PROSITE-ProRule" id="PRU00267"/>
    </source>
</evidence>
<keyword evidence="2" id="KW-0539">Nucleus</keyword>
<accession>R7TFL7</accession>
<proteinExistence type="predicted"/>
<feature type="domain" description="HMG box" evidence="4">
    <location>
        <begin position="38"/>
        <end position="106"/>
    </location>
</feature>
<dbReference type="PANTHER" id="PTHR48112">
    <property type="entry name" value="HIGH MOBILITY GROUP PROTEIN DSP1"/>
    <property type="match status" value="1"/>
</dbReference>
<feature type="DNA-binding region" description="HMG box" evidence="2">
    <location>
        <begin position="139"/>
        <end position="205"/>
    </location>
</feature>
<dbReference type="GO" id="GO:0003677">
    <property type="term" value="F:DNA binding"/>
    <property type="evidence" value="ECO:0007669"/>
    <property type="project" value="UniProtKB-UniRule"/>
</dbReference>
<evidence type="ECO:0000256" key="3">
    <source>
        <dbReference type="SAM" id="MobiDB-lite"/>
    </source>
</evidence>
<dbReference type="InterPro" id="IPR009071">
    <property type="entry name" value="HMG_box_dom"/>
</dbReference>
<dbReference type="AlphaFoldDB" id="R7TFL7"/>
<evidence type="ECO:0000259" key="4">
    <source>
        <dbReference type="PROSITE" id="PS50118"/>
    </source>
</evidence>
<dbReference type="GO" id="GO:0005634">
    <property type="term" value="C:nucleus"/>
    <property type="evidence" value="ECO:0007669"/>
    <property type="project" value="UniProtKB-UniRule"/>
</dbReference>
<dbReference type="HOGENOM" id="CLU_1046785_0_0_1"/>
<feature type="region of interest" description="Disordered" evidence="3">
    <location>
        <begin position="223"/>
        <end position="266"/>
    </location>
</feature>
<dbReference type="EnsemblMetazoa" id="CapteT219366">
    <property type="protein sequence ID" value="CapteP219366"/>
    <property type="gene ID" value="CapteG219366"/>
</dbReference>
<keyword evidence="7" id="KW-1185">Reference proteome</keyword>
<dbReference type="Gene3D" id="1.10.30.10">
    <property type="entry name" value="High mobility group box domain"/>
    <property type="match status" value="2"/>
</dbReference>
<dbReference type="FunCoup" id="R7TFL7">
    <property type="interactions" value="2346"/>
</dbReference>
<feature type="compositionally biased region" description="Basic residues" evidence="3">
    <location>
        <begin position="223"/>
        <end position="258"/>
    </location>
</feature>
<name>R7TFL7_CAPTE</name>
<reference evidence="6" key="3">
    <citation type="submission" date="2015-06" db="UniProtKB">
        <authorList>
            <consortium name="EnsemblMetazoa"/>
        </authorList>
    </citation>
    <scope>IDENTIFICATION</scope>
</reference>
<dbReference type="OrthoDB" id="5550281at2759"/>
<dbReference type="EMBL" id="KB310082">
    <property type="protein sequence ID" value="ELT92544.1"/>
    <property type="molecule type" value="Genomic_DNA"/>
</dbReference>
<sequence length="266" mass="30575">MDPCVKLMSQGISLRWEIIGSSVSCQTFVTNKPPSDQPKKPGNAYTIFYKEQFPLIAKANPDLNSKSIARVAGLHWKGMPESNKKVYQEAFTERMVAYRAAMSSLTAEEIASMKEIKAKRDKKRSRLRKRKVLAEMNRPRKPPAAFFQFCMEDHPSFSAKFSKHSEKISALASHWRSMSAEEKMPYTKRYEKQLIVYLEEKAAWEERMMQTGYEHLCTGYKKPKKEVLKKKKKRVVKKAAKKNRKAKTAKKPASKAKKNSAVSSEE</sequence>
<dbReference type="STRING" id="283909.R7TFL7"/>
<evidence type="ECO:0000313" key="6">
    <source>
        <dbReference type="EnsemblMetazoa" id="CapteP219366"/>
    </source>
</evidence>
<dbReference type="InterPro" id="IPR036910">
    <property type="entry name" value="HMG_box_dom_sf"/>
</dbReference>
<reference evidence="5 7" key="2">
    <citation type="journal article" date="2013" name="Nature">
        <title>Insights into bilaterian evolution from three spiralian genomes.</title>
        <authorList>
            <person name="Simakov O."/>
            <person name="Marletaz F."/>
            <person name="Cho S.J."/>
            <person name="Edsinger-Gonzales E."/>
            <person name="Havlak P."/>
            <person name="Hellsten U."/>
            <person name="Kuo D.H."/>
            <person name="Larsson T."/>
            <person name="Lv J."/>
            <person name="Arendt D."/>
            <person name="Savage R."/>
            <person name="Osoegawa K."/>
            <person name="de Jong P."/>
            <person name="Grimwood J."/>
            <person name="Chapman J.A."/>
            <person name="Shapiro H."/>
            <person name="Aerts A."/>
            <person name="Otillar R.P."/>
            <person name="Terry A.Y."/>
            <person name="Boore J.L."/>
            <person name="Grigoriev I.V."/>
            <person name="Lindberg D.R."/>
            <person name="Seaver E.C."/>
            <person name="Weisblat D.A."/>
            <person name="Putnam N.H."/>
            <person name="Rokhsar D.S."/>
        </authorList>
    </citation>
    <scope>NUCLEOTIDE SEQUENCE</scope>
    <source>
        <strain evidence="5 7">I ESC-2004</strain>
    </source>
</reference>
<dbReference type="PROSITE" id="PS50118">
    <property type="entry name" value="HMG_BOX_2"/>
    <property type="match status" value="2"/>
</dbReference>
<dbReference type="SMART" id="SM00398">
    <property type="entry name" value="HMG"/>
    <property type="match status" value="2"/>
</dbReference>
<dbReference type="SUPFAM" id="SSF47095">
    <property type="entry name" value="HMG-box"/>
    <property type="match status" value="2"/>
</dbReference>
<evidence type="ECO:0000256" key="1">
    <source>
        <dbReference type="ARBA" id="ARBA00023125"/>
    </source>
</evidence>
<evidence type="ECO:0000313" key="7">
    <source>
        <dbReference type="Proteomes" id="UP000014760"/>
    </source>
</evidence>
<feature type="DNA-binding region" description="HMG box" evidence="2">
    <location>
        <begin position="38"/>
        <end position="106"/>
    </location>
</feature>
<reference evidence="7" key="1">
    <citation type="submission" date="2012-12" db="EMBL/GenBank/DDBJ databases">
        <authorList>
            <person name="Hellsten U."/>
            <person name="Grimwood J."/>
            <person name="Chapman J.A."/>
            <person name="Shapiro H."/>
            <person name="Aerts A."/>
            <person name="Otillar R.P."/>
            <person name="Terry A.Y."/>
            <person name="Boore J.L."/>
            <person name="Simakov O."/>
            <person name="Marletaz F."/>
            <person name="Cho S.-J."/>
            <person name="Edsinger-Gonzales E."/>
            <person name="Havlak P."/>
            <person name="Kuo D.-H."/>
            <person name="Larsson T."/>
            <person name="Lv J."/>
            <person name="Arendt D."/>
            <person name="Savage R."/>
            <person name="Osoegawa K."/>
            <person name="de Jong P."/>
            <person name="Lindberg D.R."/>
            <person name="Seaver E.C."/>
            <person name="Weisblat D.A."/>
            <person name="Putnam N.H."/>
            <person name="Grigoriev I.V."/>
            <person name="Rokhsar D.S."/>
        </authorList>
    </citation>
    <scope>NUCLEOTIDE SEQUENCE</scope>
    <source>
        <strain evidence="7">I ESC-2004</strain>
    </source>
</reference>
<protein>
    <recommendedName>
        <fullName evidence="4">HMG box domain-containing protein</fullName>
    </recommendedName>
</protein>
<gene>
    <name evidence="5" type="ORF">CAPTEDRAFT_219366</name>
</gene>
<dbReference type="EMBL" id="AMQN01002796">
    <property type="status" value="NOT_ANNOTATED_CDS"/>
    <property type="molecule type" value="Genomic_DNA"/>
</dbReference>
<dbReference type="CDD" id="cd00084">
    <property type="entry name" value="HMG-box_SF"/>
    <property type="match status" value="1"/>
</dbReference>
<evidence type="ECO:0000313" key="5">
    <source>
        <dbReference type="EMBL" id="ELT92544.1"/>
    </source>
</evidence>
<dbReference type="OMA" id="KTINESW"/>
<organism evidence="5">
    <name type="scientific">Capitella teleta</name>
    <name type="common">Polychaete worm</name>
    <dbReference type="NCBI Taxonomy" id="283909"/>
    <lineage>
        <taxon>Eukaryota</taxon>
        <taxon>Metazoa</taxon>
        <taxon>Spiralia</taxon>
        <taxon>Lophotrochozoa</taxon>
        <taxon>Annelida</taxon>
        <taxon>Polychaeta</taxon>
        <taxon>Sedentaria</taxon>
        <taxon>Scolecida</taxon>
        <taxon>Capitellidae</taxon>
        <taxon>Capitella</taxon>
    </lineage>
</organism>
<keyword evidence="1 2" id="KW-0238">DNA-binding</keyword>
<dbReference type="InterPro" id="IPR050342">
    <property type="entry name" value="HMGB"/>
</dbReference>
<dbReference type="Proteomes" id="UP000014760">
    <property type="component" value="Unassembled WGS sequence"/>
</dbReference>
<dbReference type="Pfam" id="PF00505">
    <property type="entry name" value="HMG_box"/>
    <property type="match status" value="2"/>
</dbReference>
<feature type="domain" description="HMG box" evidence="4">
    <location>
        <begin position="139"/>
        <end position="205"/>
    </location>
</feature>